<dbReference type="InterPro" id="IPR008928">
    <property type="entry name" value="6-hairpin_glycosidase_sf"/>
</dbReference>
<proteinExistence type="predicted"/>
<dbReference type="GO" id="GO:0016787">
    <property type="term" value="F:hydrolase activity"/>
    <property type="evidence" value="ECO:0007669"/>
    <property type="project" value="UniProtKB-KW"/>
</dbReference>
<evidence type="ECO:0000313" key="2">
    <source>
        <dbReference type="Proteomes" id="UP000612352"/>
    </source>
</evidence>
<name>A0ABS1B7G7_9MICO</name>
<keyword evidence="1" id="KW-0378">Hydrolase</keyword>
<keyword evidence="2" id="KW-1185">Reference proteome</keyword>
<gene>
    <name evidence="1" type="ORF">I8D64_04050</name>
</gene>
<dbReference type="Proteomes" id="UP000612352">
    <property type="component" value="Unassembled WGS sequence"/>
</dbReference>
<dbReference type="PANTHER" id="PTHR31047">
    <property type="entry name" value="MEIOTICALLY UP-REGULATED GENE 157 PROTEIN"/>
    <property type="match status" value="1"/>
</dbReference>
<dbReference type="InterPro" id="IPR008313">
    <property type="entry name" value="GH125"/>
</dbReference>
<dbReference type="Pfam" id="PF06824">
    <property type="entry name" value="Glyco_hydro_125"/>
    <property type="match status" value="1"/>
</dbReference>
<dbReference type="SUPFAM" id="SSF48208">
    <property type="entry name" value="Six-hairpin glycosidases"/>
    <property type="match status" value="1"/>
</dbReference>
<dbReference type="Gene3D" id="1.50.10.10">
    <property type="match status" value="1"/>
</dbReference>
<accession>A0ABS1B7G7</accession>
<protein>
    <submittedName>
        <fullName evidence="1">Glycoside hydrolase family 125 protein</fullName>
    </submittedName>
</protein>
<dbReference type="EMBL" id="JAEDAJ010000001">
    <property type="protein sequence ID" value="MBK0330569.1"/>
    <property type="molecule type" value="Genomic_DNA"/>
</dbReference>
<comment type="caution">
    <text evidence="1">The sequence shown here is derived from an EMBL/GenBank/DDBJ whole genome shotgun (WGS) entry which is preliminary data.</text>
</comment>
<sequence length="461" mass="50373">MRSAETDRPAERFPHTLARVSFTVEPQIADAVRSAADRVRSELGEEAGSFVGAAMLRTLTDTITLAEDGTAFVITGDIPAMWLRDSTTQMFPYLRLAGDCAPLADVLAAVVRRQLRMIAHDPYANSANLGPTGAHHDANDLCQDPMIWEQKYEVDSLAFPIIFGHRLLRITGREDLFDGLAHGVLRTIVDQWRLETEHEERSQYRFVRDIGIPTETLDRDGLGSPLGVTGMTWSGFRPSDDACTFGYNVPANLQAAQALMAIADVALSVYGDEALAADADALRTSILEGVAAHGVVEHEGSRIYAYEVDGLGGQLLMDDANMPSLLSLPLDAPDVLDPELADATRAFCLGMANPYRYSGTVATGIGSPHTPEQYVWPIAFAVEGLTGTPERGREIIRLLLATDGGTDRMHESFHVDDPERFTRPWFSWADAMFCELALHLTDGPAPARSFAERAEVSGQER</sequence>
<dbReference type="SMART" id="SM01149">
    <property type="entry name" value="DUF1237"/>
    <property type="match status" value="1"/>
</dbReference>
<evidence type="ECO:0000313" key="1">
    <source>
        <dbReference type="EMBL" id="MBK0330569.1"/>
    </source>
</evidence>
<organism evidence="1 2">
    <name type="scientific">Brachybacterium halotolerans</name>
    <dbReference type="NCBI Taxonomy" id="2795215"/>
    <lineage>
        <taxon>Bacteria</taxon>
        <taxon>Bacillati</taxon>
        <taxon>Actinomycetota</taxon>
        <taxon>Actinomycetes</taxon>
        <taxon>Micrococcales</taxon>
        <taxon>Dermabacteraceae</taxon>
        <taxon>Brachybacterium</taxon>
    </lineage>
</organism>
<reference evidence="1 2" key="1">
    <citation type="submission" date="2020-12" db="EMBL/GenBank/DDBJ databases">
        <title>Brachybacterium sp. MASK1Z-5, whole genome shotgun sequence.</title>
        <authorList>
            <person name="Tuo L."/>
        </authorList>
    </citation>
    <scope>NUCLEOTIDE SEQUENCE [LARGE SCALE GENOMIC DNA]</scope>
    <source>
        <strain evidence="1 2">MASK1Z-5</strain>
    </source>
</reference>
<dbReference type="InterPro" id="IPR012341">
    <property type="entry name" value="6hp_glycosidase-like_sf"/>
</dbReference>
<dbReference type="PIRSF" id="PIRSF028846">
    <property type="entry name" value="UCP028846"/>
    <property type="match status" value="1"/>
</dbReference>
<dbReference type="PANTHER" id="PTHR31047:SF0">
    <property type="entry name" value="MEIOTICALLY UP-REGULATED GENE 157 PROTEIN"/>
    <property type="match status" value="1"/>
</dbReference>